<evidence type="ECO:0000313" key="3">
    <source>
        <dbReference type="Proteomes" id="UP000181981"/>
    </source>
</evidence>
<dbReference type="AlphaFoldDB" id="A0A1I0BAK9"/>
<organism evidence="2 3">
    <name type="scientific">Draconibacterium orientale</name>
    <dbReference type="NCBI Taxonomy" id="1168034"/>
    <lineage>
        <taxon>Bacteria</taxon>
        <taxon>Pseudomonadati</taxon>
        <taxon>Bacteroidota</taxon>
        <taxon>Bacteroidia</taxon>
        <taxon>Marinilabiliales</taxon>
        <taxon>Prolixibacteraceae</taxon>
        <taxon>Draconibacterium</taxon>
    </lineage>
</organism>
<keyword evidence="1" id="KW-0472">Membrane</keyword>
<keyword evidence="1" id="KW-0812">Transmembrane</keyword>
<feature type="transmembrane region" description="Helical" evidence="1">
    <location>
        <begin position="26"/>
        <end position="46"/>
    </location>
</feature>
<protein>
    <submittedName>
        <fullName evidence="2">Uncharacterized protein</fullName>
    </submittedName>
</protein>
<dbReference type="Proteomes" id="UP000181981">
    <property type="component" value="Unassembled WGS sequence"/>
</dbReference>
<accession>A0A1I0BAK9</accession>
<reference evidence="2 3" key="1">
    <citation type="submission" date="2016-10" db="EMBL/GenBank/DDBJ databases">
        <authorList>
            <person name="de Groot N.N."/>
        </authorList>
    </citation>
    <scope>NUCLEOTIDE SEQUENCE [LARGE SCALE GENOMIC DNA]</scope>
    <source>
        <strain evidence="2 3">DSM 25947</strain>
    </source>
</reference>
<proteinExistence type="predicted"/>
<gene>
    <name evidence="2" type="ORF">SAMN05444285_10514</name>
</gene>
<dbReference type="EMBL" id="FOHT01000005">
    <property type="protein sequence ID" value="SET03181.1"/>
    <property type="molecule type" value="Genomic_DNA"/>
</dbReference>
<name>A0A1I0BAK9_9BACT</name>
<evidence type="ECO:0000313" key="2">
    <source>
        <dbReference type="EMBL" id="SET03181.1"/>
    </source>
</evidence>
<evidence type="ECO:0000256" key="1">
    <source>
        <dbReference type="SAM" id="Phobius"/>
    </source>
</evidence>
<keyword evidence="1" id="KW-1133">Transmembrane helix</keyword>
<sequence>MGKYDYLKKENKKRRRPQLTSTQKRFIMVLVIAIVLFSIQLVIYLIS</sequence>